<evidence type="ECO:0000256" key="1">
    <source>
        <dbReference type="SAM" id="MobiDB-lite"/>
    </source>
</evidence>
<feature type="region of interest" description="Disordered" evidence="1">
    <location>
        <begin position="1"/>
        <end position="24"/>
    </location>
</feature>
<sequence>MDAKVTGSSSSFKIRRGSSESTQKGGMCRFGVAATFACREPCLDTFRVVVGLREDNRRVSSRPALATLGMHHTLWEANLGPIRVRSEKPTRIESLDFEDELGTSPGSLSGMHFPEEDISRPNLLYICKGRVLRLRVRFCPVVMVGNHRKFPPLSRTHRSFVSGGIRINSRGLKVDWNLSVKDKTHLNYN</sequence>
<gene>
    <name evidence="2" type="ORF">PIB30_083856</name>
</gene>
<dbReference type="Proteomes" id="UP001341840">
    <property type="component" value="Unassembled WGS sequence"/>
</dbReference>
<accession>A0ABU6TUJ5</accession>
<evidence type="ECO:0000313" key="2">
    <source>
        <dbReference type="EMBL" id="MED6151586.1"/>
    </source>
</evidence>
<proteinExistence type="predicted"/>
<reference evidence="2 3" key="1">
    <citation type="journal article" date="2023" name="Plants (Basel)">
        <title>Bridging the Gap: Combining Genomics and Transcriptomics Approaches to Understand Stylosanthes scabra, an Orphan Legume from the Brazilian Caatinga.</title>
        <authorList>
            <person name="Ferreira-Neto J.R.C."/>
            <person name="da Silva M.D."/>
            <person name="Binneck E."/>
            <person name="de Melo N.F."/>
            <person name="da Silva R.H."/>
            <person name="de Melo A.L.T.M."/>
            <person name="Pandolfi V."/>
            <person name="Bustamante F.O."/>
            <person name="Brasileiro-Vidal A.C."/>
            <person name="Benko-Iseppon A.M."/>
        </authorList>
    </citation>
    <scope>NUCLEOTIDE SEQUENCE [LARGE SCALE GENOMIC DNA]</scope>
    <source>
        <tissue evidence="2">Leaves</tissue>
    </source>
</reference>
<keyword evidence="3" id="KW-1185">Reference proteome</keyword>
<dbReference type="EMBL" id="JASCZI010091962">
    <property type="protein sequence ID" value="MED6151586.1"/>
    <property type="molecule type" value="Genomic_DNA"/>
</dbReference>
<protein>
    <submittedName>
        <fullName evidence="2">Uncharacterized protein</fullName>
    </submittedName>
</protein>
<organism evidence="2 3">
    <name type="scientific">Stylosanthes scabra</name>
    <dbReference type="NCBI Taxonomy" id="79078"/>
    <lineage>
        <taxon>Eukaryota</taxon>
        <taxon>Viridiplantae</taxon>
        <taxon>Streptophyta</taxon>
        <taxon>Embryophyta</taxon>
        <taxon>Tracheophyta</taxon>
        <taxon>Spermatophyta</taxon>
        <taxon>Magnoliopsida</taxon>
        <taxon>eudicotyledons</taxon>
        <taxon>Gunneridae</taxon>
        <taxon>Pentapetalae</taxon>
        <taxon>rosids</taxon>
        <taxon>fabids</taxon>
        <taxon>Fabales</taxon>
        <taxon>Fabaceae</taxon>
        <taxon>Papilionoideae</taxon>
        <taxon>50 kb inversion clade</taxon>
        <taxon>dalbergioids sensu lato</taxon>
        <taxon>Dalbergieae</taxon>
        <taxon>Pterocarpus clade</taxon>
        <taxon>Stylosanthes</taxon>
    </lineage>
</organism>
<comment type="caution">
    <text evidence="2">The sequence shown here is derived from an EMBL/GenBank/DDBJ whole genome shotgun (WGS) entry which is preliminary data.</text>
</comment>
<evidence type="ECO:0000313" key="3">
    <source>
        <dbReference type="Proteomes" id="UP001341840"/>
    </source>
</evidence>
<name>A0ABU6TUJ5_9FABA</name>